<dbReference type="PANTHER" id="PTHR35910">
    <property type="entry name" value="2EXR DOMAIN-CONTAINING PROTEIN"/>
    <property type="match status" value="1"/>
</dbReference>
<evidence type="ECO:0000313" key="3">
    <source>
        <dbReference type="EMBL" id="KAF4123605.1"/>
    </source>
</evidence>
<dbReference type="Pfam" id="PF20150">
    <property type="entry name" value="2EXR"/>
    <property type="match status" value="1"/>
</dbReference>
<dbReference type="GeneID" id="55972531"/>
<reference evidence="3" key="1">
    <citation type="submission" date="2020-03" db="EMBL/GenBank/DDBJ databases">
        <title>Site-based positive gene gene selection in Geosmithia morbida across the United States reveals a broad range of putative effectors and factors for local host and environmental adapation.</title>
        <authorList>
            <person name="Onufrak A."/>
            <person name="Murdoch R.W."/>
            <person name="Gazis R."/>
            <person name="Huff M."/>
            <person name="Staton M."/>
            <person name="Klingeman W."/>
            <person name="Hadziabdic D."/>
        </authorList>
    </citation>
    <scope>NUCLEOTIDE SEQUENCE</scope>
    <source>
        <strain evidence="3">1262</strain>
    </source>
</reference>
<proteinExistence type="predicted"/>
<gene>
    <name evidence="3" type="ORF">GMORB2_6306</name>
</gene>
<protein>
    <recommendedName>
        <fullName evidence="2">2EXR domain-containing protein</fullName>
    </recommendedName>
</protein>
<feature type="region of interest" description="Disordered" evidence="1">
    <location>
        <begin position="1"/>
        <end position="43"/>
    </location>
</feature>
<feature type="domain" description="2EXR" evidence="2">
    <location>
        <begin position="67"/>
        <end position="177"/>
    </location>
</feature>
<feature type="compositionally biased region" description="Acidic residues" evidence="1">
    <location>
        <begin position="19"/>
        <end position="35"/>
    </location>
</feature>
<dbReference type="AlphaFoldDB" id="A0A9P5D5B1"/>
<dbReference type="OrthoDB" id="3540486at2759"/>
<evidence type="ECO:0000313" key="4">
    <source>
        <dbReference type="Proteomes" id="UP000749293"/>
    </source>
</evidence>
<name>A0A9P5D5B1_9HYPO</name>
<comment type="caution">
    <text evidence="3">The sequence shown here is derived from an EMBL/GenBank/DDBJ whole genome shotgun (WGS) entry which is preliminary data.</text>
</comment>
<feature type="region of interest" description="Disordered" evidence="1">
    <location>
        <begin position="102"/>
        <end position="126"/>
    </location>
</feature>
<dbReference type="PANTHER" id="PTHR35910:SF6">
    <property type="entry name" value="2EXR DOMAIN-CONTAINING PROTEIN"/>
    <property type="match status" value="1"/>
</dbReference>
<feature type="compositionally biased region" description="Basic and acidic residues" evidence="1">
    <location>
        <begin position="1"/>
        <end position="18"/>
    </location>
</feature>
<dbReference type="RefSeq" id="XP_035322257.1">
    <property type="nucleotide sequence ID" value="XM_035468276.1"/>
</dbReference>
<keyword evidence="4" id="KW-1185">Reference proteome</keyword>
<dbReference type="EMBL" id="JAANYQ010000006">
    <property type="protein sequence ID" value="KAF4123605.1"/>
    <property type="molecule type" value="Genomic_DNA"/>
</dbReference>
<dbReference type="Proteomes" id="UP000749293">
    <property type="component" value="Unassembled WGS sequence"/>
</dbReference>
<accession>A0A9P5D5B1</accession>
<evidence type="ECO:0000259" key="2">
    <source>
        <dbReference type="Pfam" id="PF20150"/>
    </source>
</evidence>
<organism evidence="3 4">
    <name type="scientific">Geosmithia morbida</name>
    <dbReference type="NCBI Taxonomy" id="1094350"/>
    <lineage>
        <taxon>Eukaryota</taxon>
        <taxon>Fungi</taxon>
        <taxon>Dikarya</taxon>
        <taxon>Ascomycota</taxon>
        <taxon>Pezizomycotina</taxon>
        <taxon>Sordariomycetes</taxon>
        <taxon>Hypocreomycetidae</taxon>
        <taxon>Hypocreales</taxon>
        <taxon>Bionectriaceae</taxon>
        <taxon>Geosmithia</taxon>
    </lineage>
</organism>
<dbReference type="InterPro" id="IPR045518">
    <property type="entry name" value="2EXR"/>
</dbReference>
<sequence>MAEADHAARTDEANTGRAEDEDEQIQQQYYEEEPQSDNPKFWLEFRTFDDGMNTSTSPSSPDDAAEFPQFCRLPPELRLKVWEYLVQPRVVVACCLHRGEDDDPNAGESLASRRRELDGRTTGGNAVPSLLHVNRESRAVGRRHYELTFAWRVSKLLSDTPTSRPPRVYFNFQLDTLLLTGELEPYDSYGINSTMVYFLRREDTFRVRHVACAFRELGYPDQESDQVFGCLWHVVDRFPAADTLLVTLVAGDEDKIGHQEAARVLDRNNVVQKIWSSWMSGTAVTGSRMADKHMLLVQEEKLLDYVVSRQEP</sequence>
<evidence type="ECO:0000256" key="1">
    <source>
        <dbReference type="SAM" id="MobiDB-lite"/>
    </source>
</evidence>